<name>A0A6J6TG34_9ZZZZ</name>
<gene>
    <name evidence="3" type="ORF">UFOPK2656_03216</name>
</gene>
<organism evidence="3">
    <name type="scientific">freshwater metagenome</name>
    <dbReference type="NCBI Taxonomy" id="449393"/>
    <lineage>
        <taxon>unclassified sequences</taxon>
        <taxon>metagenomes</taxon>
        <taxon>ecological metagenomes</taxon>
    </lineage>
</organism>
<feature type="domain" description="HNH nuclease" evidence="2">
    <location>
        <begin position="297"/>
        <end position="350"/>
    </location>
</feature>
<feature type="region of interest" description="Disordered" evidence="1">
    <location>
        <begin position="371"/>
        <end position="392"/>
    </location>
</feature>
<dbReference type="CDD" id="cd00085">
    <property type="entry name" value="HNHc"/>
    <property type="match status" value="1"/>
</dbReference>
<dbReference type="AlphaFoldDB" id="A0A6J6TG34"/>
<dbReference type="SMART" id="SM00507">
    <property type="entry name" value="HNHc"/>
    <property type="match status" value="1"/>
</dbReference>
<protein>
    <submittedName>
        <fullName evidence="3">Unannotated protein</fullName>
    </submittedName>
</protein>
<evidence type="ECO:0000313" key="3">
    <source>
        <dbReference type="EMBL" id="CAB4745733.1"/>
    </source>
</evidence>
<evidence type="ECO:0000259" key="2">
    <source>
        <dbReference type="SMART" id="SM00507"/>
    </source>
</evidence>
<dbReference type="Pfam" id="PF02720">
    <property type="entry name" value="DUF222"/>
    <property type="match status" value="1"/>
</dbReference>
<dbReference type="InterPro" id="IPR003870">
    <property type="entry name" value="DUF222"/>
</dbReference>
<feature type="compositionally biased region" description="Pro residues" evidence="1">
    <location>
        <begin position="383"/>
        <end position="392"/>
    </location>
</feature>
<dbReference type="InterPro" id="IPR003615">
    <property type="entry name" value="HNH_nuc"/>
</dbReference>
<dbReference type="EMBL" id="CAEZYF010000032">
    <property type="protein sequence ID" value="CAB4745733.1"/>
    <property type="molecule type" value="Genomic_DNA"/>
</dbReference>
<proteinExistence type="predicted"/>
<sequence length="392" mass="43649">MGFASGTEMDMILSPDEFVAAMVAHERNAARLALALRRLENTGELGIDGAVSTRAWLRDRCRMTDVLAGRWVAQGRFLDRFDSIAGLALCGAVSAGQVHTVRAFCPPKLQPLMDQQHRELMPFLAALDAECTVKVMDTWRKKAEAVVDADAPPSEADRSLRMSRASDGALLGTFELYGGAAAEVEAALKTAATFEGEYDTRTKTQRDADALHDIAAFYNQHNEKPTTKRRHPHVELALEGDTLTTDLLLGSHPDTGRLFDHATTETVLCDCLIHQIMRGTDSLPIGYGRARYSVPRHLFRLTAQRDGGCRFPGCDRPVSYCDAHHLFHWRKGGPTNHDNLGMLCNRHHHIVHRERVHVKLLPDATMHFTWPDGRHRETRPRGKPPGIPRPPV</sequence>
<reference evidence="3" key="1">
    <citation type="submission" date="2020-05" db="EMBL/GenBank/DDBJ databases">
        <authorList>
            <person name="Chiriac C."/>
            <person name="Salcher M."/>
            <person name="Ghai R."/>
            <person name="Kavagutti S V."/>
        </authorList>
    </citation>
    <scope>NUCLEOTIDE SEQUENCE</scope>
</reference>
<accession>A0A6J6TG34</accession>
<evidence type="ECO:0000256" key="1">
    <source>
        <dbReference type="SAM" id="MobiDB-lite"/>
    </source>
</evidence>